<organism evidence="5 6">
    <name type="scientific">Williamwhitmania taraxaci</name>
    <dbReference type="NCBI Taxonomy" id="1640674"/>
    <lineage>
        <taxon>Bacteria</taxon>
        <taxon>Pseudomonadati</taxon>
        <taxon>Bacteroidota</taxon>
        <taxon>Bacteroidia</taxon>
        <taxon>Bacteroidales</taxon>
        <taxon>Williamwhitmaniaceae</taxon>
        <taxon>Williamwhitmania</taxon>
    </lineage>
</organism>
<gene>
    <name evidence="5" type="ORF">SAMN05216323_103016</name>
</gene>
<dbReference type="STRING" id="1640674.SAMN05216323_103016"/>
<dbReference type="InterPro" id="IPR036086">
    <property type="entry name" value="ParB/Sulfiredoxin_sf"/>
</dbReference>
<comment type="similarity">
    <text evidence="1">Belongs to the ParB family.</text>
</comment>
<feature type="domain" description="ParB-like N-terminal" evidence="4">
    <location>
        <begin position="37"/>
        <end position="126"/>
    </location>
</feature>
<dbReference type="InterPro" id="IPR003115">
    <property type="entry name" value="ParB_N"/>
</dbReference>
<dbReference type="CDD" id="cd16393">
    <property type="entry name" value="SPO0J_N"/>
    <property type="match status" value="1"/>
</dbReference>
<dbReference type="Gene3D" id="3.90.1530.30">
    <property type="match status" value="1"/>
</dbReference>
<reference evidence="5 6" key="1">
    <citation type="submission" date="2016-09" db="EMBL/GenBank/DDBJ databases">
        <authorList>
            <person name="Capua I."/>
            <person name="De Benedictis P."/>
            <person name="Joannis T."/>
            <person name="Lombin L.H."/>
            <person name="Cattoli G."/>
        </authorList>
    </citation>
    <scope>NUCLEOTIDE SEQUENCE [LARGE SCALE GENOMIC DNA]</scope>
    <source>
        <strain evidence="5 6">A7P-90m</strain>
    </source>
</reference>
<dbReference type="GO" id="GO:0007059">
    <property type="term" value="P:chromosome segregation"/>
    <property type="evidence" value="ECO:0007669"/>
    <property type="project" value="UniProtKB-KW"/>
</dbReference>
<dbReference type="Proteomes" id="UP000199452">
    <property type="component" value="Unassembled WGS sequence"/>
</dbReference>
<dbReference type="PANTHER" id="PTHR33375">
    <property type="entry name" value="CHROMOSOME-PARTITIONING PROTEIN PARB-RELATED"/>
    <property type="match status" value="1"/>
</dbReference>
<dbReference type="AlphaFoldDB" id="A0A1G6LB51"/>
<dbReference type="RefSeq" id="WP_092438191.1">
    <property type="nucleotide sequence ID" value="NZ_FMYP01000030.1"/>
</dbReference>
<keyword evidence="2" id="KW-0159">Chromosome partition</keyword>
<dbReference type="SMART" id="SM00470">
    <property type="entry name" value="ParB"/>
    <property type="match status" value="1"/>
</dbReference>
<protein>
    <submittedName>
        <fullName evidence="5">Chromosome partitioning protein, ParB family</fullName>
    </submittedName>
</protein>
<dbReference type="Gene3D" id="1.10.10.2830">
    <property type="match status" value="1"/>
</dbReference>
<keyword evidence="3" id="KW-0238">DNA-binding</keyword>
<dbReference type="FunFam" id="1.10.10.2830:FF:000001">
    <property type="entry name" value="Chromosome partitioning protein ParB"/>
    <property type="match status" value="1"/>
</dbReference>
<dbReference type="Pfam" id="PF17762">
    <property type="entry name" value="HTH_ParB"/>
    <property type="match status" value="1"/>
</dbReference>
<evidence type="ECO:0000313" key="5">
    <source>
        <dbReference type="EMBL" id="SDC40682.1"/>
    </source>
</evidence>
<dbReference type="PANTHER" id="PTHR33375:SF1">
    <property type="entry name" value="CHROMOSOME-PARTITIONING PROTEIN PARB-RELATED"/>
    <property type="match status" value="1"/>
</dbReference>
<dbReference type="FunFam" id="3.90.1530.30:FF:000001">
    <property type="entry name" value="Chromosome partitioning protein ParB"/>
    <property type="match status" value="1"/>
</dbReference>
<dbReference type="GO" id="GO:0003677">
    <property type="term" value="F:DNA binding"/>
    <property type="evidence" value="ECO:0007669"/>
    <property type="project" value="UniProtKB-KW"/>
</dbReference>
<dbReference type="InterPro" id="IPR004437">
    <property type="entry name" value="ParB/RepB/Spo0J"/>
</dbReference>
<dbReference type="NCBIfam" id="TIGR00180">
    <property type="entry name" value="parB_part"/>
    <property type="match status" value="1"/>
</dbReference>
<dbReference type="SUPFAM" id="SSF109709">
    <property type="entry name" value="KorB DNA-binding domain-like"/>
    <property type="match status" value="1"/>
</dbReference>
<evidence type="ECO:0000256" key="2">
    <source>
        <dbReference type="ARBA" id="ARBA00022829"/>
    </source>
</evidence>
<dbReference type="InterPro" id="IPR050336">
    <property type="entry name" value="Chromosome_partition/occlusion"/>
</dbReference>
<dbReference type="InterPro" id="IPR041468">
    <property type="entry name" value="HTH_ParB/Spo0J"/>
</dbReference>
<name>A0A1G6LB51_9BACT</name>
<sequence length="303" mass="34653">MAKKMVLGRGLGALIDGGSDPMIDHEEHRVVTSELVNEIELSKIDVNPFQPRTHFDEEALNELAESIKKLGIIQPITVRKVEDRYQLITGERRFRASKIAGLVRIPAYVRTADDQGMLEMALVENIQRQDLDAIEIAISYQRLIDECNLTQDNMSERVGKKRSTVTNYLRLLKLPVEIQAGIRDRYLSMGHARAIIGIENAVLQLEVYKRIIAEDLSVRQVEALVKEIHEGQSNSKPRNDNGEEADEVYSESYQKLRTHLEKYFKTRIDVKHGPRGTGKIIISFRSEKEVEELAEKMELLNLY</sequence>
<evidence type="ECO:0000259" key="4">
    <source>
        <dbReference type="SMART" id="SM00470"/>
    </source>
</evidence>
<accession>A0A1G6LB51</accession>
<dbReference type="SUPFAM" id="SSF110849">
    <property type="entry name" value="ParB/Sulfiredoxin"/>
    <property type="match status" value="1"/>
</dbReference>
<evidence type="ECO:0000313" key="6">
    <source>
        <dbReference type="Proteomes" id="UP000199452"/>
    </source>
</evidence>
<dbReference type="EMBL" id="FMYP01000030">
    <property type="protein sequence ID" value="SDC40682.1"/>
    <property type="molecule type" value="Genomic_DNA"/>
</dbReference>
<dbReference type="GO" id="GO:0005694">
    <property type="term" value="C:chromosome"/>
    <property type="evidence" value="ECO:0007669"/>
    <property type="project" value="TreeGrafter"/>
</dbReference>
<keyword evidence="6" id="KW-1185">Reference proteome</keyword>
<proteinExistence type="inferred from homology"/>
<dbReference type="Pfam" id="PF02195">
    <property type="entry name" value="ParB_N"/>
    <property type="match status" value="1"/>
</dbReference>
<dbReference type="OrthoDB" id="9802051at2"/>
<evidence type="ECO:0000256" key="1">
    <source>
        <dbReference type="ARBA" id="ARBA00006295"/>
    </source>
</evidence>
<evidence type="ECO:0000256" key="3">
    <source>
        <dbReference type="ARBA" id="ARBA00023125"/>
    </source>
</evidence>